<sequence length="701" mass="82512">MSKLKSTKPICYRWYKIIAAIALCIICIIIWIFILNPLLSWDKNFTSNFIKKLTGNINSKTKDEKIIVGKINEFIGENKEEKALENTIEEKLYYSSTIKPKTNDDNFIKNFPTSTTKESTKKMIETSTKYIHPLTSTTYLKKILFIPSTVPPTVNYIKNGVSSTKIFTTITPRTFKTTKYNTKSNIYHKSTHSKNQILEQFNKNFNGQEKNIDHLGYKSQYKEKSDMNNFKNNELYHHSTIKPYYKLNSTPKLSKYFENINMTKNKLINDERTKNYEVKSVTKTYKIENLYPKINLPTIEKNIYPYQQSFYLTTSTLQPLLDINDRKISTTTTTTSTTTEKLVYTRTTEMPIITSTTVITSSIRSQEFAKENKTSENRLTGTLDNKETTKSLDIDVHNKKKKAPVIVTALLDIGRGEWHSFYRPFETYLNSFLDLLKMENNMIIYGDKTVINFVKNHYKNDIKGKVLLEITLKDLPFYRYKNEMQNIIDKEQQNWDPSWDRRMKNHPESMYADYNILVNSKPYFLHNASLISPFESDIFIWIDAGYSHGDHNLIPEYTWDPFFIPNKVHIIKLTPKQDQINTYTYDRVYRKDISVISAGFIGTSRSIINRFYNFFYKTFLELLDDGKVDDDQTVILMTIKNYASLFYVIHGGWFDAFRLLPNLDNSIDKEELKLRYNHRLYQSTYPYWKIHNNSTREKSFI</sequence>
<dbReference type="Pfam" id="PF09612">
    <property type="entry name" value="HtrL_YibB"/>
    <property type="match status" value="1"/>
</dbReference>
<keyword evidence="2" id="KW-1185">Reference proteome</keyword>
<proteinExistence type="predicted"/>
<reference evidence="3" key="1">
    <citation type="submission" date="2017-02" db="UniProtKB">
        <authorList>
            <consortium name="WormBaseParasite"/>
        </authorList>
    </citation>
    <scope>IDENTIFICATION</scope>
</reference>
<evidence type="ECO:0000313" key="2">
    <source>
        <dbReference type="Proteomes" id="UP000038045"/>
    </source>
</evidence>
<organism evidence="2 3">
    <name type="scientific">Parastrongyloides trichosuri</name>
    <name type="common">Possum-specific nematode worm</name>
    <dbReference type="NCBI Taxonomy" id="131310"/>
    <lineage>
        <taxon>Eukaryota</taxon>
        <taxon>Metazoa</taxon>
        <taxon>Ecdysozoa</taxon>
        <taxon>Nematoda</taxon>
        <taxon>Chromadorea</taxon>
        <taxon>Rhabditida</taxon>
        <taxon>Tylenchina</taxon>
        <taxon>Panagrolaimomorpha</taxon>
        <taxon>Strongyloidoidea</taxon>
        <taxon>Strongyloididae</taxon>
        <taxon>Parastrongyloides</taxon>
    </lineage>
</organism>
<dbReference type="Proteomes" id="UP000038045">
    <property type="component" value="Unplaced"/>
</dbReference>
<dbReference type="AlphaFoldDB" id="A0A0N4ZT84"/>
<feature type="transmembrane region" description="Helical" evidence="1">
    <location>
        <begin position="12"/>
        <end position="34"/>
    </location>
</feature>
<dbReference type="InterPro" id="IPR011735">
    <property type="entry name" value="WlaTC/HtrL_glycosyltransf"/>
</dbReference>
<dbReference type="WBParaSite" id="PTRK_0001171300.1">
    <property type="protein sequence ID" value="PTRK_0001171300.1"/>
    <property type="gene ID" value="PTRK_0001171300"/>
</dbReference>
<protein>
    <submittedName>
        <fullName evidence="3">Protein-serine/threonine phosphatase</fullName>
    </submittedName>
</protein>
<evidence type="ECO:0000256" key="1">
    <source>
        <dbReference type="SAM" id="Phobius"/>
    </source>
</evidence>
<name>A0A0N4ZT84_PARTI</name>
<keyword evidence="1" id="KW-0472">Membrane</keyword>
<keyword evidence="1" id="KW-0812">Transmembrane</keyword>
<accession>A0A0N4ZT84</accession>
<keyword evidence="1" id="KW-1133">Transmembrane helix</keyword>
<dbReference type="STRING" id="131310.A0A0N4ZT84"/>
<evidence type="ECO:0000313" key="3">
    <source>
        <dbReference type="WBParaSite" id="PTRK_0001171300.1"/>
    </source>
</evidence>